<protein>
    <submittedName>
        <fullName evidence="6">TetR family transcriptional regulator</fullName>
    </submittedName>
</protein>
<dbReference type="Pfam" id="PF00440">
    <property type="entry name" value="TetR_N"/>
    <property type="match status" value="1"/>
</dbReference>
<evidence type="ECO:0000259" key="5">
    <source>
        <dbReference type="PROSITE" id="PS50977"/>
    </source>
</evidence>
<dbReference type="RefSeq" id="WP_043393822.1">
    <property type="nucleotide sequence ID" value="NZ_JXST01000063.1"/>
</dbReference>
<dbReference type="OrthoDB" id="9805134at2"/>
<evidence type="ECO:0000256" key="2">
    <source>
        <dbReference type="ARBA" id="ARBA00023125"/>
    </source>
</evidence>
<evidence type="ECO:0000256" key="3">
    <source>
        <dbReference type="ARBA" id="ARBA00023163"/>
    </source>
</evidence>
<keyword evidence="7" id="KW-1185">Reference proteome</keyword>
<proteinExistence type="predicted"/>
<dbReference type="Gene3D" id="1.10.357.10">
    <property type="entry name" value="Tetracycline Repressor, domain 2"/>
    <property type="match status" value="1"/>
</dbReference>
<dbReference type="PRINTS" id="PR00455">
    <property type="entry name" value="HTHTETR"/>
</dbReference>
<dbReference type="SUPFAM" id="SSF48498">
    <property type="entry name" value="Tetracyclin repressor-like, C-terminal domain"/>
    <property type="match status" value="1"/>
</dbReference>
<sequence>MAIGRPRTFDPERVLDTAMRLFWERGYDGVSISDLTTATGVNRRSLYDEYGSKAELFRAAVRRYQAGPGSYVERALVLPTAWDTAYAMVHGAVDGSSGAAGPRGCLLVQSALAAGDEAAELHAELAQLREDGIAELAERFTAAQLMGELPGADPQLVARWIVAVSQGLAVQANGGVERDELHAVADQALRAWPGAPQTGGVPGASS</sequence>
<gene>
    <name evidence="6" type="ORF">TL10_27770</name>
</gene>
<keyword evidence="1" id="KW-0805">Transcription regulation</keyword>
<evidence type="ECO:0000313" key="6">
    <source>
        <dbReference type="EMBL" id="KIU13826.1"/>
    </source>
</evidence>
<dbReference type="EMBL" id="JXST01000063">
    <property type="protein sequence ID" value="KIU13826.1"/>
    <property type="molecule type" value="Genomic_DNA"/>
</dbReference>
<organism evidence="6 7">
    <name type="scientific">Mycolicibacterium llatzerense</name>
    <dbReference type="NCBI Taxonomy" id="280871"/>
    <lineage>
        <taxon>Bacteria</taxon>
        <taxon>Bacillati</taxon>
        <taxon>Actinomycetota</taxon>
        <taxon>Actinomycetes</taxon>
        <taxon>Mycobacteriales</taxon>
        <taxon>Mycobacteriaceae</taxon>
        <taxon>Mycolicibacterium</taxon>
    </lineage>
</organism>
<evidence type="ECO:0000256" key="4">
    <source>
        <dbReference type="PROSITE-ProRule" id="PRU00335"/>
    </source>
</evidence>
<dbReference type="PATRIC" id="fig|280871.6.peg.5761"/>
<dbReference type="PROSITE" id="PS50977">
    <property type="entry name" value="HTH_TETR_2"/>
    <property type="match status" value="1"/>
</dbReference>
<feature type="DNA-binding region" description="H-T-H motif" evidence="4">
    <location>
        <begin position="31"/>
        <end position="50"/>
    </location>
</feature>
<comment type="caution">
    <text evidence="6">The sequence shown here is derived from an EMBL/GenBank/DDBJ whole genome shotgun (WGS) entry which is preliminary data.</text>
</comment>
<dbReference type="InterPro" id="IPR036271">
    <property type="entry name" value="Tet_transcr_reg_TetR-rel_C_sf"/>
</dbReference>
<name>A0A0D1LD27_9MYCO</name>
<keyword evidence="2 4" id="KW-0238">DNA-binding</keyword>
<dbReference type="InterPro" id="IPR001647">
    <property type="entry name" value="HTH_TetR"/>
</dbReference>
<dbReference type="InterPro" id="IPR011075">
    <property type="entry name" value="TetR_C"/>
</dbReference>
<dbReference type="Gene3D" id="1.10.10.60">
    <property type="entry name" value="Homeodomain-like"/>
    <property type="match status" value="1"/>
</dbReference>
<dbReference type="PANTHER" id="PTHR47506:SF1">
    <property type="entry name" value="HTH-TYPE TRANSCRIPTIONAL REGULATOR YJDC"/>
    <property type="match status" value="1"/>
</dbReference>
<dbReference type="SUPFAM" id="SSF46689">
    <property type="entry name" value="Homeodomain-like"/>
    <property type="match status" value="1"/>
</dbReference>
<dbReference type="AlphaFoldDB" id="A0A0D1LD27"/>
<feature type="domain" description="HTH tetR-type" evidence="5">
    <location>
        <begin position="8"/>
        <end position="68"/>
    </location>
</feature>
<reference evidence="6 7" key="1">
    <citation type="submission" date="2015-01" db="EMBL/GenBank/DDBJ databases">
        <title>Genome sequence of Mycobacterium llatzerense and Mycobacterium immunogenum recovered from brain abscess.</title>
        <authorList>
            <person name="Greninger A.L."/>
            <person name="Langelier C."/>
            <person name="Cunningham G."/>
            <person name="Chiu C.Y."/>
            <person name="Miller S."/>
        </authorList>
    </citation>
    <scope>NUCLEOTIDE SEQUENCE [LARGE SCALE GENOMIC DNA]</scope>
    <source>
        <strain evidence="6 7">CLUC14</strain>
    </source>
</reference>
<dbReference type="Pfam" id="PF16925">
    <property type="entry name" value="TetR_C_13"/>
    <property type="match status" value="1"/>
</dbReference>
<dbReference type="STRING" id="280871.TL10_27770"/>
<dbReference type="Proteomes" id="UP000032221">
    <property type="component" value="Unassembled WGS sequence"/>
</dbReference>
<dbReference type="InterPro" id="IPR009057">
    <property type="entry name" value="Homeodomain-like_sf"/>
</dbReference>
<dbReference type="GO" id="GO:0003677">
    <property type="term" value="F:DNA binding"/>
    <property type="evidence" value="ECO:0007669"/>
    <property type="project" value="UniProtKB-UniRule"/>
</dbReference>
<evidence type="ECO:0000313" key="7">
    <source>
        <dbReference type="Proteomes" id="UP000032221"/>
    </source>
</evidence>
<evidence type="ECO:0000256" key="1">
    <source>
        <dbReference type="ARBA" id="ARBA00023015"/>
    </source>
</evidence>
<keyword evidence="3" id="KW-0804">Transcription</keyword>
<accession>A0A0D1LD27</accession>
<dbReference type="PANTHER" id="PTHR47506">
    <property type="entry name" value="TRANSCRIPTIONAL REGULATORY PROTEIN"/>
    <property type="match status" value="1"/>
</dbReference>